<gene>
    <name evidence="11" type="ORF">FCM35_KLT16134</name>
</gene>
<evidence type="ECO:0000256" key="9">
    <source>
        <dbReference type="ARBA" id="ARBA00049554"/>
    </source>
</evidence>
<sequence length="488" mass="54876">MGYQSMRGNSSQLLSRIAAGDGHGENSSYFDGWKAYDSNPFNPSSNLGGVIQMGLAENLLCLDMIKDWIKEHPEASICTEQGLTDFEAVANFQDYHGLPAFRQALAKFMGKARGGKVKFDPDRIVMSGGGTGAQETLAFCLANPGDAFLVPTPYYPAFDRDFCWRTGVRLLPINCYSSDNFKLTKAELELAYENAQRDNITVKGVLMTNPSNPLGTTMDRDTFKTLLSFVNQKRIHLICDEIFSGSVFNQSEFLSVCELLEEEPSYDRNLFHIAYSLSKDMGLPGFRVGVIYSYNDAVVRCARRMSSFGLVSSQTQHLLAHMLSDDDFTSEYLAENKRRLHKRHGEFTSGLEKLGIKCLPSTAGLFVWMDLRQFLKESTENGELELWRVIINDVKLNVSPGSSFRCTEPGWFRVCFANMDDATMHIALRRIGDFADKLKEDTTQMQNKKRFNKKLRLSFCRLNDGAIVPHLMSPHLLSPRSPLVKASN</sequence>
<dbReference type="InterPro" id="IPR004839">
    <property type="entry name" value="Aminotransferase_I/II_large"/>
</dbReference>
<keyword evidence="6" id="KW-0456">Lyase</keyword>
<dbReference type="InterPro" id="IPR015422">
    <property type="entry name" value="PyrdxlP-dep_Trfase_small"/>
</dbReference>
<keyword evidence="12" id="KW-1185">Reference proteome</keyword>
<evidence type="ECO:0000313" key="11">
    <source>
        <dbReference type="EMBL" id="KAF3340363.1"/>
    </source>
</evidence>
<dbReference type="Proteomes" id="UP000623129">
    <property type="component" value="Unassembled WGS sequence"/>
</dbReference>
<dbReference type="InterPro" id="IPR015424">
    <property type="entry name" value="PyrdxlP-dep_Trfase"/>
</dbReference>
<dbReference type="PRINTS" id="PR00753">
    <property type="entry name" value="ACCSYNTHASE"/>
</dbReference>
<comment type="pathway">
    <text evidence="7">Alkene biosynthesis; ethylene biosynthesis via S-adenosyl-L-methionine; ethylene from S-adenosyl-L-methionine: step 1/2.</text>
</comment>
<comment type="cofactor">
    <cofactor evidence="1">
        <name>pyridoxal 5'-phosphate</name>
        <dbReference type="ChEBI" id="CHEBI:597326"/>
    </cofactor>
</comment>
<evidence type="ECO:0000256" key="6">
    <source>
        <dbReference type="ARBA" id="ARBA00023239"/>
    </source>
</evidence>
<evidence type="ECO:0000256" key="4">
    <source>
        <dbReference type="ARBA" id="ARBA00022691"/>
    </source>
</evidence>
<dbReference type="PROSITE" id="PS00105">
    <property type="entry name" value="AA_TRANSFER_CLASS_1"/>
    <property type="match status" value="1"/>
</dbReference>
<evidence type="ECO:0000256" key="8">
    <source>
        <dbReference type="ARBA" id="ARBA00039053"/>
    </source>
</evidence>
<dbReference type="GO" id="GO:0009693">
    <property type="term" value="P:ethylene biosynthetic process"/>
    <property type="evidence" value="ECO:0007669"/>
    <property type="project" value="UniProtKB-KW"/>
</dbReference>
<evidence type="ECO:0000313" key="12">
    <source>
        <dbReference type="Proteomes" id="UP000623129"/>
    </source>
</evidence>
<accession>A0A833VXX9</accession>
<dbReference type="OrthoDB" id="691673at2759"/>
<dbReference type="EMBL" id="SWLB01000003">
    <property type="protein sequence ID" value="KAF3340363.1"/>
    <property type="molecule type" value="Genomic_DNA"/>
</dbReference>
<name>A0A833VXX9_9POAL</name>
<dbReference type="PANTHER" id="PTHR43795">
    <property type="entry name" value="BIFUNCTIONAL ASPARTATE AMINOTRANSFERASE AND GLUTAMATE/ASPARTATE-PREPHENATE AMINOTRANSFERASE-RELATED"/>
    <property type="match status" value="1"/>
</dbReference>
<comment type="similarity">
    <text evidence="2">Belongs to the class-I pyridoxal-phosphate-dependent aminotransferase family.</text>
</comment>
<reference evidence="11" key="1">
    <citation type="submission" date="2020-01" db="EMBL/GenBank/DDBJ databases">
        <title>Genome sequence of Kobresia littledalei, the first chromosome-level genome in the family Cyperaceae.</title>
        <authorList>
            <person name="Qu G."/>
        </authorList>
    </citation>
    <scope>NUCLEOTIDE SEQUENCE</scope>
    <source>
        <strain evidence="11">C.B.Clarke</strain>
        <tissue evidence="11">Leaf</tissue>
    </source>
</reference>
<evidence type="ECO:0000256" key="7">
    <source>
        <dbReference type="ARBA" id="ARBA00037888"/>
    </source>
</evidence>
<dbReference type="GO" id="GO:0016847">
    <property type="term" value="F:1-aminocyclopropane-1-carboxylate synthase activity"/>
    <property type="evidence" value="ECO:0007669"/>
    <property type="project" value="UniProtKB-EC"/>
</dbReference>
<dbReference type="EC" id="4.4.1.14" evidence="8"/>
<dbReference type="Gene3D" id="3.90.1150.10">
    <property type="entry name" value="Aspartate Aminotransferase, domain 1"/>
    <property type="match status" value="1"/>
</dbReference>
<dbReference type="InterPro" id="IPR015421">
    <property type="entry name" value="PyrdxlP-dep_Trfase_major"/>
</dbReference>
<dbReference type="CDD" id="cd00609">
    <property type="entry name" value="AAT_like"/>
    <property type="match status" value="1"/>
</dbReference>
<organism evidence="11 12">
    <name type="scientific">Carex littledalei</name>
    <dbReference type="NCBI Taxonomy" id="544730"/>
    <lineage>
        <taxon>Eukaryota</taxon>
        <taxon>Viridiplantae</taxon>
        <taxon>Streptophyta</taxon>
        <taxon>Embryophyta</taxon>
        <taxon>Tracheophyta</taxon>
        <taxon>Spermatophyta</taxon>
        <taxon>Magnoliopsida</taxon>
        <taxon>Liliopsida</taxon>
        <taxon>Poales</taxon>
        <taxon>Cyperaceae</taxon>
        <taxon>Cyperoideae</taxon>
        <taxon>Cariceae</taxon>
        <taxon>Carex</taxon>
        <taxon>Carex subgen. Euthyceras</taxon>
    </lineage>
</organism>
<dbReference type="SUPFAM" id="SSF53383">
    <property type="entry name" value="PLP-dependent transferases"/>
    <property type="match status" value="1"/>
</dbReference>
<dbReference type="GO" id="GO:0030170">
    <property type="term" value="F:pyridoxal phosphate binding"/>
    <property type="evidence" value="ECO:0007669"/>
    <property type="project" value="InterPro"/>
</dbReference>
<comment type="catalytic activity">
    <reaction evidence="9">
        <text>S-adenosyl-L-methionine = 1-aminocyclopropane-1-carboxylate + S-methyl-5'-thioadenosine + H(+)</text>
        <dbReference type="Rhea" id="RHEA:21744"/>
        <dbReference type="ChEBI" id="CHEBI:15378"/>
        <dbReference type="ChEBI" id="CHEBI:17509"/>
        <dbReference type="ChEBI" id="CHEBI:58360"/>
        <dbReference type="ChEBI" id="CHEBI:59789"/>
        <dbReference type="EC" id="4.4.1.14"/>
    </reaction>
</comment>
<dbReference type="AlphaFoldDB" id="A0A833VXX9"/>
<evidence type="ECO:0000256" key="1">
    <source>
        <dbReference type="ARBA" id="ARBA00001933"/>
    </source>
</evidence>
<protein>
    <recommendedName>
        <fullName evidence="8">1-aminocyclopropane-1-carboxylate synthase</fullName>
        <ecNumber evidence="8">4.4.1.14</ecNumber>
    </recommendedName>
</protein>
<comment type="caution">
    <text evidence="11">The sequence shown here is derived from an EMBL/GenBank/DDBJ whole genome shotgun (WGS) entry which is preliminary data.</text>
</comment>
<evidence type="ECO:0000256" key="5">
    <source>
        <dbReference type="ARBA" id="ARBA00022898"/>
    </source>
</evidence>
<evidence type="ECO:0000259" key="10">
    <source>
        <dbReference type="Pfam" id="PF00155"/>
    </source>
</evidence>
<proteinExistence type="inferred from homology"/>
<keyword evidence="3" id="KW-0266">Ethylene biosynthesis</keyword>
<evidence type="ECO:0000256" key="3">
    <source>
        <dbReference type="ARBA" id="ARBA00022666"/>
    </source>
</evidence>
<keyword evidence="5" id="KW-0663">Pyridoxal phosphate</keyword>
<dbReference type="PANTHER" id="PTHR43795:SF6">
    <property type="entry name" value="1-AMINOCYCLOPROPANE-1-CARBOXYLATE SYNTHASE 6"/>
    <property type="match status" value="1"/>
</dbReference>
<dbReference type="InterPro" id="IPR004838">
    <property type="entry name" value="NHTrfase_class1_PyrdxlP-BS"/>
</dbReference>
<dbReference type="Pfam" id="PF00155">
    <property type="entry name" value="Aminotran_1_2"/>
    <property type="match status" value="1"/>
</dbReference>
<keyword evidence="4" id="KW-0949">S-adenosyl-L-methionine</keyword>
<evidence type="ECO:0000256" key="2">
    <source>
        <dbReference type="ARBA" id="ARBA00007441"/>
    </source>
</evidence>
<dbReference type="GO" id="GO:0008483">
    <property type="term" value="F:transaminase activity"/>
    <property type="evidence" value="ECO:0007669"/>
    <property type="project" value="TreeGrafter"/>
</dbReference>
<dbReference type="InterPro" id="IPR050478">
    <property type="entry name" value="Ethylene_sulfur-biosynth"/>
</dbReference>
<dbReference type="Gene3D" id="3.40.640.10">
    <property type="entry name" value="Type I PLP-dependent aspartate aminotransferase-like (Major domain)"/>
    <property type="match status" value="1"/>
</dbReference>
<feature type="domain" description="Aminotransferase class I/classII large" evidence="10">
    <location>
        <begin position="51"/>
        <end position="431"/>
    </location>
</feature>